<keyword evidence="4 8" id="KW-0732">Signal</keyword>
<feature type="domain" description="Phospholipase/carboxylesterase/thioesterase" evidence="9">
    <location>
        <begin position="49"/>
        <end position="190"/>
    </location>
</feature>
<keyword evidence="5 10" id="KW-0378">Hydrolase</keyword>
<dbReference type="Pfam" id="PF02230">
    <property type="entry name" value="Abhydrolase_2"/>
    <property type="match status" value="1"/>
</dbReference>
<evidence type="ECO:0000256" key="4">
    <source>
        <dbReference type="ARBA" id="ARBA00022729"/>
    </source>
</evidence>
<evidence type="ECO:0000256" key="5">
    <source>
        <dbReference type="ARBA" id="ARBA00022801"/>
    </source>
</evidence>
<comment type="caution">
    <text evidence="10">The sequence shown here is derived from an EMBL/GenBank/DDBJ whole genome shotgun (WGS) entry which is preliminary data.</text>
</comment>
<keyword evidence="7" id="KW-0624">Polysaccharide degradation</keyword>
<reference evidence="10" key="1">
    <citation type="submission" date="2020-12" db="EMBL/GenBank/DDBJ databases">
        <title>Bacterial taxonomy.</title>
        <authorList>
            <person name="Pan X."/>
        </authorList>
    </citation>
    <scope>NUCLEOTIDE SEQUENCE</scope>
    <source>
        <strain evidence="10">B2012</strain>
    </source>
</reference>
<dbReference type="PROSITE" id="PS51257">
    <property type="entry name" value="PROKAR_LIPOPROTEIN"/>
    <property type="match status" value="1"/>
</dbReference>
<dbReference type="AlphaFoldDB" id="A0A934MGW7"/>
<evidence type="ECO:0000256" key="8">
    <source>
        <dbReference type="SAM" id="SignalP"/>
    </source>
</evidence>
<feature type="chain" id="PRO_5037275229" evidence="8">
    <location>
        <begin position="20"/>
        <end position="278"/>
    </location>
</feature>
<dbReference type="Proteomes" id="UP000609531">
    <property type="component" value="Unassembled WGS sequence"/>
</dbReference>
<evidence type="ECO:0000256" key="2">
    <source>
        <dbReference type="ARBA" id="ARBA00022525"/>
    </source>
</evidence>
<dbReference type="PANTHER" id="PTHR38050">
    <property type="match status" value="1"/>
</dbReference>
<comment type="subcellular location">
    <subcellularLocation>
        <location evidence="1">Secreted</location>
    </subcellularLocation>
</comment>
<name>A0A934MGW7_9HYPH</name>
<evidence type="ECO:0000313" key="11">
    <source>
        <dbReference type="Proteomes" id="UP000609531"/>
    </source>
</evidence>
<evidence type="ECO:0000256" key="6">
    <source>
        <dbReference type="ARBA" id="ARBA00023277"/>
    </source>
</evidence>
<feature type="signal peptide" evidence="8">
    <location>
        <begin position="1"/>
        <end position="19"/>
    </location>
</feature>
<dbReference type="EMBL" id="JAEKJA010000008">
    <property type="protein sequence ID" value="MBJ3776335.1"/>
    <property type="molecule type" value="Genomic_DNA"/>
</dbReference>
<protein>
    <submittedName>
        <fullName evidence="10">Dienelactone hydrolase family protein</fullName>
    </submittedName>
</protein>
<evidence type="ECO:0000256" key="7">
    <source>
        <dbReference type="ARBA" id="ARBA00023326"/>
    </source>
</evidence>
<keyword evidence="2" id="KW-0964">Secreted</keyword>
<accession>A0A934MGW7</accession>
<proteinExistence type="predicted"/>
<evidence type="ECO:0000313" key="10">
    <source>
        <dbReference type="EMBL" id="MBJ3776335.1"/>
    </source>
</evidence>
<keyword evidence="6" id="KW-0119">Carbohydrate metabolism</keyword>
<dbReference type="Gene3D" id="3.40.50.1820">
    <property type="entry name" value="alpha/beta hydrolase"/>
    <property type="match status" value="1"/>
</dbReference>
<keyword evidence="11" id="KW-1185">Reference proteome</keyword>
<evidence type="ECO:0000256" key="3">
    <source>
        <dbReference type="ARBA" id="ARBA00022651"/>
    </source>
</evidence>
<dbReference type="PANTHER" id="PTHR38050:SF2">
    <property type="entry name" value="FERULOYL ESTERASE C-RELATED"/>
    <property type="match status" value="1"/>
</dbReference>
<dbReference type="GO" id="GO:0045493">
    <property type="term" value="P:xylan catabolic process"/>
    <property type="evidence" value="ECO:0007669"/>
    <property type="project" value="UniProtKB-KW"/>
</dbReference>
<sequence>MRLLAAVAAVLGGVVTASACGGPEDACATPLGTYHISLPEGVTGPVPAFVYFHGAGRSGAPVGQMPFAAALRARGYAVIAPNGRMRPGSRFGPGWFFRDGADGPRDELAFTREVIADAASHHGVDPARIVLSGFSIGGSLVWYLACRDSHLAAAYTAYAGGFWEPMPPTCDGPVHLLHTHGWRDQTVPLEGRPLRGGAIYQGDIFEGLKRWRVSNGCDLLRADAFDTHGRYWRRSYTSCAPGTALELALWPGGHVTPDAEWAALAADWVEAVLPEIKP</sequence>
<dbReference type="InterPro" id="IPR029058">
    <property type="entry name" value="AB_hydrolase_fold"/>
</dbReference>
<evidence type="ECO:0000259" key="9">
    <source>
        <dbReference type="Pfam" id="PF02230"/>
    </source>
</evidence>
<dbReference type="GO" id="GO:0005576">
    <property type="term" value="C:extracellular region"/>
    <property type="evidence" value="ECO:0007669"/>
    <property type="project" value="UniProtKB-SubCell"/>
</dbReference>
<dbReference type="InterPro" id="IPR043595">
    <property type="entry name" value="FaeB/C/D"/>
</dbReference>
<keyword evidence="3" id="KW-0858">Xylan degradation</keyword>
<dbReference type="InterPro" id="IPR003140">
    <property type="entry name" value="PLipase/COase/thioEstase"/>
</dbReference>
<dbReference type="SUPFAM" id="SSF53474">
    <property type="entry name" value="alpha/beta-Hydrolases"/>
    <property type="match status" value="1"/>
</dbReference>
<organism evidence="10 11">
    <name type="scientific">Acuticoccus mangrovi</name>
    <dbReference type="NCBI Taxonomy" id="2796142"/>
    <lineage>
        <taxon>Bacteria</taxon>
        <taxon>Pseudomonadati</taxon>
        <taxon>Pseudomonadota</taxon>
        <taxon>Alphaproteobacteria</taxon>
        <taxon>Hyphomicrobiales</taxon>
        <taxon>Amorphaceae</taxon>
        <taxon>Acuticoccus</taxon>
    </lineage>
</organism>
<gene>
    <name evidence="10" type="ORF">JCR33_11580</name>
</gene>
<dbReference type="GO" id="GO:0030600">
    <property type="term" value="F:feruloyl esterase activity"/>
    <property type="evidence" value="ECO:0007669"/>
    <property type="project" value="InterPro"/>
</dbReference>
<evidence type="ECO:0000256" key="1">
    <source>
        <dbReference type="ARBA" id="ARBA00004613"/>
    </source>
</evidence>